<dbReference type="Pfam" id="PF00378">
    <property type="entry name" value="ECH_1"/>
    <property type="match status" value="1"/>
</dbReference>
<dbReference type="InterPro" id="IPR029045">
    <property type="entry name" value="ClpP/crotonase-like_dom_sf"/>
</dbReference>
<gene>
    <name evidence="2" type="ORF">ACFQ00_18125</name>
</gene>
<accession>A0ABW3C6X3</accession>
<dbReference type="InterPro" id="IPR001753">
    <property type="entry name" value="Enoyl-CoA_hydra/iso"/>
</dbReference>
<dbReference type="EMBL" id="JBHTIK010000015">
    <property type="protein sequence ID" value="MFD0850258.1"/>
    <property type="molecule type" value="Genomic_DNA"/>
</dbReference>
<dbReference type="SUPFAM" id="SSF52096">
    <property type="entry name" value="ClpP/crotonase"/>
    <property type="match status" value="1"/>
</dbReference>
<dbReference type="RefSeq" id="WP_381494241.1">
    <property type="nucleotide sequence ID" value="NZ_JBHTIK010000015.1"/>
</dbReference>
<dbReference type="PANTHER" id="PTHR42964:SF1">
    <property type="entry name" value="POLYKETIDE BIOSYNTHESIS ENOYL-COA HYDRATASE PKSH-RELATED"/>
    <property type="match status" value="1"/>
</dbReference>
<comment type="similarity">
    <text evidence="1">Belongs to the enoyl-CoA hydratase/isomerase family.</text>
</comment>
<comment type="caution">
    <text evidence="2">The sequence shown here is derived from an EMBL/GenBank/DDBJ whole genome shotgun (WGS) entry which is preliminary data.</text>
</comment>
<evidence type="ECO:0000313" key="2">
    <source>
        <dbReference type="EMBL" id="MFD0850258.1"/>
    </source>
</evidence>
<name>A0ABW3C6X3_SPHXN</name>
<dbReference type="CDD" id="cd06558">
    <property type="entry name" value="crotonase-like"/>
    <property type="match status" value="1"/>
</dbReference>
<dbReference type="Gene3D" id="3.90.226.10">
    <property type="entry name" value="2-enoyl-CoA Hydratase, Chain A, domain 1"/>
    <property type="match status" value="1"/>
</dbReference>
<sequence length="262" mass="26750">MTDGGRPLSVERRGGIITATIDDPETRNAMSDALLAALGYLFDTVAGDRTLKALLVHGAGGRFCAGAQLKSDVLAAGHDAIAALSKRGAEVYRRLAALPLAVVAVVDGPAFGGGFGLACCADIVLCGPRARFALSETTLGLVPAQIAPFVVSRIGLPAARRLALGGTVIGADEALAIGLADAAAADEAELAELTAKVLASIDRCGPHANAATKALLLSLEAIPEGFVDRAADVFAAAVCGEEGREGVQAFREKRNPRWVEGL</sequence>
<dbReference type="InterPro" id="IPR014748">
    <property type="entry name" value="Enoyl-CoA_hydra_C"/>
</dbReference>
<proteinExistence type="inferred from homology"/>
<protein>
    <submittedName>
        <fullName evidence="2">Enoyl-CoA hydratase/isomerase family protein</fullName>
    </submittedName>
</protein>
<organism evidence="2 3">
    <name type="scientific">Sphingosinicella xenopeptidilytica</name>
    <dbReference type="NCBI Taxonomy" id="364098"/>
    <lineage>
        <taxon>Bacteria</taxon>
        <taxon>Pseudomonadati</taxon>
        <taxon>Pseudomonadota</taxon>
        <taxon>Alphaproteobacteria</taxon>
        <taxon>Sphingomonadales</taxon>
        <taxon>Sphingosinicellaceae</taxon>
        <taxon>Sphingosinicella</taxon>
    </lineage>
</organism>
<evidence type="ECO:0000256" key="1">
    <source>
        <dbReference type="ARBA" id="ARBA00005254"/>
    </source>
</evidence>
<reference evidence="3" key="1">
    <citation type="journal article" date="2019" name="Int. J. Syst. Evol. Microbiol.">
        <title>The Global Catalogue of Microorganisms (GCM) 10K type strain sequencing project: providing services to taxonomists for standard genome sequencing and annotation.</title>
        <authorList>
            <consortium name="The Broad Institute Genomics Platform"/>
            <consortium name="The Broad Institute Genome Sequencing Center for Infectious Disease"/>
            <person name="Wu L."/>
            <person name="Ma J."/>
        </authorList>
    </citation>
    <scope>NUCLEOTIDE SEQUENCE [LARGE SCALE GENOMIC DNA]</scope>
    <source>
        <strain evidence="3">CCUG 52537</strain>
    </source>
</reference>
<dbReference type="Gene3D" id="1.10.12.10">
    <property type="entry name" value="Lyase 2-enoyl-coa Hydratase, Chain A, domain 2"/>
    <property type="match status" value="1"/>
</dbReference>
<keyword evidence="3" id="KW-1185">Reference proteome</keyword>
<evidence type="ECO:0000313" key="3">
    <source>
        <dbReference type="Proteomes" id="UP001597124"/>
    </source>
</evidence>
<dbReference type="Proteomes" id="UP001597124">
    <property type="component" value="Unassembled WGS sequence"/>
</dbReference>
<dbReference type="PANTHER" id="PTHR42964">
    <property type="entry name" value="ENOYL-COA HYDRATASE"/>
    <property type="match status" value="1"/>
</dbReference>
<dbReference type="InterPro" id="IPR051683">
    <property type="entry name" value="Enoyl-CoA_Hydratase/Isomerase"/>
</dbReference>